<evidence type="ECO:0000313" key="2">
    <source>
        <dbReference type="Proteomes" id="UP001286313"/>
    </source>
</evidence>
<gene>
    <name evidence="1" type="ORF">Pcinc_032224</name>
</gene>
<dbReference type="EMBL" id="JAWQEG010004388">
    <property type="protein sequence ID" value="KAK3861859.1"/>
    <property type="molecule type" value="Genomic_DNA"/>
</dbReference>
<reference evidence="1" key="1">
    <citation type="submission" date="2023-10" db="EMBL/GenBank/DDBJ databases">
        <title>Genome assemblies of two species of porcelain crab, Petrolisthes cinctipes and Petrolisthes manimaculis (Anomura: Porcellanidae).</title>
        <authorList>
            <person name="Angst P."/>
        </authorList>
    </citation>
    <scope>NUCLEOTIDE SEQUENCE</scope>
    <source>
        <strain evidence="1">PB745_01</strain>
        <tissue evidence="1">Gill</tissue>
    </source>
</reference>
<name>A0AAE1EUW7_PETCI</name>
<keyword evidence="2" id="KW-1185">Reference proteome</keyword>
<sequence length="271" mass="31964">MAMDEDLFTLQLWRPGQTGNERTIVPAKPDSDSAKYYCEFTHITRTLHMRDALNVCENLKMEPRFIYSTSSLRRSTLPKDNPCRNLRVLWFGTMRVGHDVKTPSRYGNVQFAVNANTLLKHWKYYYFVEILSTPKYSTSRILVTNNDYSRYLRQYDPYQYDGPWKKTNTGYMELLNCLRYNEGENFHKHNVEFMIEPDESDMKQLFNECTLSFTNHHSIKSPGSDYAIKCMRPDTCPSSMGRREARGKFMANLRRLKKNGKHIPFLKIDFP</sequence>
<protein>
    <submittedName>
        <fullName evidence="1">Uncharacterized protein</fullName>
    </submittedName>
</protein>
<dbReference type="AlphaFoldDB" id="A0AAE1EUW7"/>
<organism evidence="1 2">
    <name type="scientific">Petrolisthes cinctipes</name>
    <name type="common">Flat porcelain crab</name>
    <dbReference type="NCBI Taxonomy" id="88211"/>
    <lineage>
        <taxon>Eukaryota</taxon>
        <taxon>Metazoa</taxon>
        <taxon>Ecdysozoa</taxon>
        <taxon>Arthropoda</taxon>
        <taxon>Crustacea</taxon>
        <taxon>Multicrustacea</taxon>
        <taxon>Malacostraca</taxon>
        <taxon>Eumalacostraca</taxon>
        <taxon>Eucarida</taxon>
        <taxon>Decapoda</taxon>
        <taxon>Pleocyemata</taxon>
        <taxon>Anomura</taxon>
        <taxon>Galatheoidea</taxon>
        <taxon>Porcellanidae</taxon>
        <taxon>Petrolisthes</taxon>
    </lineage>
</organism>
<evidence type="ECO:0000313" key="1">
    <source>
        <dbReference type="EMBL" id="KAK3861859.1"/>
    </source>
</evidence>
<accession>A0AAE1EUW7</accession>
<dbReference type="Proteomes" id="UP001286313">
    <property type="component" value="Unassembled WGS sequence"/>
</dbReference>
<comment type="caution">
    <text evidence="1">The sequence shown here is derived from an EMBL/GenBank/DDBJ whole genome shotgun (WGS) entry which is preliminary data.</text>
</comment>
<proteinExistence type="predicted"/>